<accession>A0AAN9UQ54</accession>
<evidence type="ECO:0000313" key="7">
    <source>
        <dbReference type="EMBL" id="KAK7750867.1"/>
    </source>
</evidence>
<evidence type="ECO:0000256" key="3">
    <source>
        <dbReference type="ARBA" id="ARBA00022617"/>
    </source>
</evidence>
<evidence type="ECO:0000256" key="4">
    <source>
        <dbReference type="ARBA" id="ARBA00022723"/>
    </source>
</evidence>
<evidence type="ECO:0000313" key="8">
    <source>
        <dbReference type="Proteomes" id="UP001320420"/>
    </source>
</evidence>
<dbReference type="GO" id="GO:0005506">
    <property type="term" value="F:iron ion binding"/>
    <property type="evidence" value="ECO:0007669"/>
    <property type="project" value="InterPro"/>
</dbReference>
<protein>
    <recommendedName>
        <fullName evidence="9">Cytochrome P450</fullName>
    </recommendedName>
</protein>
<dbReference type="EMBL" id="JAKJXP020000058">
    <property type="protein sequence ID" value="KAK7750867.1"/>
    <property type="molecule type" value="Genomic_DNA"/>
</dbReference>
<dbReference type="InterPro" id="IPR036396">
    <property type="entry name" value="Cyt_P450_sf"/>
</dbReference>
<dbReference type="InterPro" id="IPR050121">
    <property type="entry name" value="Cytochrome_P450_monoxygenase"/>
</dbReference>
<dbReference type="InterPro" id="IPR002401">
    <property type="entry name" value="Cyt_P450_E_grp-I"/>
</dbReference>
<name>A0AAN9UQ54_9PEZI</name>
<dbReference type="GO" id="GO:0004497">
    <property type="term" value="F:monooxygenase activity"/>
    <property type="evidence" value="ECO:0007669"/>
    <property type="project" value="InterPro"/>
</dbReference>
<dbReference type="PANTHER" id="PTHR24305:SF232">
    <property type="entry name" value="P450, PUTATIVE (EUROFUNG)-RELATED"/>
    <property type="match status" value="1"/>
</dbReference>
<evidence type="ECO:0000256" key="1">
    <source>
        <dbReference type="ARBA" id="ARBA00001971"/>
    </source>
</evidence>
<keyword evidence="8" id="KW-1185">Reference proteome</keyword>
<proteinExistence type="inferred from homology"/>
<comment type="caution">
    <text evidence="7">The sequence shown here is derived from an EMBL/GenBank/DDBJ whole genome shotgun (WGS) entry which is preliminary data.</text>
</comment>
<dbReference type="GO" id="GO:0016705">
    <property type="term" value="F:oxidoreductase activity, acting on paired donors, with incorporation or reduction of molecular oxygen"/>
    <property type="evidence" value="ECO:0007669"/>
    <property type="project" value="InterPro"/>
</dbReference>
<keyword evidence="4 6" id="KW-0479">Metal-binding</keyword>
<dbReference type="PRINTS" id="PR00463">
    <property type="entry name" value="EP450I"/>
</dbReference>
<dbReference type="PANTHER" id="PTHR24305">
    <property type="entry name" value="CYTOCHROME P450"/>
    <property type="match status" value="1"/>
</dbReference>
<evidence type="ECO:0000256" key="6">
    <source>
        <dbReference type="PIRSR" id="PIRSR602401-1"/>
    </source>
</evidence>
<evidence type="ECO:0000256" key="2">
    <source>
        <dbReference type="ARBA" id="ARBA00010617"/>
    </source>
</evidence>
<reference evidence="7 8" key="1">
    <citation type="submission" date="2024-02" db="EMBL/GenBank/DDBJ databases">
        <title>De novo assembly and annotation of 12 fungi associated with fruit tree decline syndrome in Ontario, Canada.</title>
        <authorList>
            <person name="Sulman M."/>
            <person name="Ellouze W."/>
            <person name="Ilyukhin E."/>
        </authorList>
    </citation>
    <scope>NUCLEOTIDE SEQUENCE [LARGE SCALE GENOMIC DNA]</scope>
    <source>
        <strain evidence="7 8">M11/M66-122</strain>
    </source>
</reference>
<evidence type="ECO:0008006" key="9">
    <source>
        <dbReference type="Google" id="ProtNLM"/>
    </source>
</evidence>
<organism evidence="7 8">
    <name type="scientific">Diatrype stigma</name>
    <dbReference type="NCBI Taxonomy" id="117547"/>
    <lineage>
        <taxon>Eukaryota</taxon>
        <taxon>Fungi</taxon>
        <taxon>Dikarya</taxon>
        <taxon>Ascomycota</taxon>
        <taxon>Pezizomycotina</taxon>
        <taxon>Sordariomycetes</taxon>
        <taxon>Xylariomycetidae</taxon>
        <taxon>Xylariales</taxon>
        <taxon>Diatrypaceae</taxon>
        <taxon>Diatrype</taxon>
    </lineage>
</organism>
<comment type="similarity">
    <text evidence="2">Belongs to the cytochrome P450 family.</text>
</comment>
<comment type="cofactor">
    <cofactor evidence="1 6">
        <name>heme</name>
        <dbReference type="ChEBI" id="CHEBI:30413"/>
    </cofactor>
</comment>
<keyword evidence="5 6" id="KW-0408">Iron</keyword>
<dbReference type="SUPFAM" id="SSF48264">
    <property type="entry name" value="Cytochrome P450"/>
    <property type="match status" value="1"/>
</dbReference>
<dbReference type="AlphaFoldDB" id="A0AAN9UQ54"/>
<sequence length="409" mass="45766">MQILKLHDEFGHFVRIAHNEVSVGHPDAVKKLLLAPLEKGYWYAGIKNPDYRFVAPFNLTKPKEKTELSKALATGYTLGSVLQAEDTMNNTIENLLGWMDEYSKSGKPMQLNIFLRFLAFDILGDVIFSKQFGLTRAGKDIHNALATITAMGSSVVLGHYSFWRNLFLMNPVNTWLQILPIGYIYDTVIKAISERQRNPDARFDVVAHWFKMLQEHPERLNLRNIQSQATNSISAGADTVSTALQACIFFTMKHPKVLARVQGEIQTAIGDGLCQTKVVTFADAQKLPYLQACIKEAMRFCNPVSMSSPRVAPAGGVVFGDKSFSEGTILSVNGWVIHLSEEIWGPDAREFNPDRWFRANAADLERKYFIPVSTYASVCLPPVSSKETNDDHGFWNSTGQVMPLVPDTT</sequence>
<dbReference type="Pfam" id="PF00067">
    <property type="entry name" value="p450"/>
    <property type="match status" value="1"/>
</dbReference>
<feature type="binding site" description="axial binding residue" evidence="6">
    <location>
        <position position="379"/>
    </location>
    <ligand>
        <name>heme</name>
        <dbReference type="ChEBI" id="CHEBI:30413"/>
    </ligand>
    <ligandPart>
        <name>Fe</name>
        <dbReference type="ChEBI" id="CHEBI:18248"/>
    </ligandPart>
</feature>
<dbReference type="Proteomes" id="UP001320420">
    <property type="component" value="Unassembled WGS sequence"/>
</dbReference>
<evidence type="ECO:0000256" key="5">
    <source>
        <dbReference type="ARBA" id="ARBA00023004"/>
    </source>
</evidence>
<gene>
    <name evidence="7" type="ORF">SLS62_007266</name>
</gene>
<keyword evidence="3 6" id="KW-0349">Heme</keyword>
<dbReference type="Gene3D" id="1.10.630.10">
    <property type="entry name" value="Cytochrome P450"/>
    <property type="match status" value="1"/>
</dbReference>
<dbReference type="GO" id="GO:0020037">
    <property type="term" value="F:heme binding"/>
    <property type="evidence" value="ECO:0007669"/>
    <property type="project" value="InterPro"/>
</dbReference>
<dbReference type="InterPro" id="IPR001128">
    <property type="entry name" value="Cyt_P450"/>
</dbReference>